<keyword evidence="4" id="KW-1185">Reference proteome</keyword>
<dbReference type="InterPro" id="IPR035644">
    <property type="entry name" value="MraZ_C"/>
</dbReference>
<evidence type="ECO:0000259" key="2">
    <source>
        <dbReference type="PROSITE" id="PS51740"/>
    </source>
</evidence>
<reference evidence="3" key="1">
    <citation type="submission" date="2021-01" db="EMBL/GenBank/DDBJ databases">
        <title>Modified the classification status of verrucomicrobia.</title>
        <authorList>
            <person name="Feng X."/>
        </authorList>
    </citation>
    <scope>NUCLEOTIDE SEQUENCE</scope>
    <source>
        <strain evidence="3">JCM 18052</strain>
    </source>
</reference>
<dbReference type="PROSITE" id="PS51740">
    <property type="entry name" value="SPOVT_ABRB"/>
    <property type="match status" value="1"/>
</dbReference>
<dbReference type="CDD" id="cd16321">
    <property type="entry name" value="MraZ_C"/>
    <property type="match status" value="1"/>
</dbReference>
<sequence length="150" mass="16579">MEIDNQRYTGFHPYKIDPKFRVSVQASWRPEVGTSLYLLFAKDQGLPLVRVLSKEAYGHKVSVINGSDKTPAEKSKLLAKLALLSREAAVNEQGKLLVPKDLSEKAGIAPDSDVVLAGRGMNFEIWSKANFDTYLAHLTGEDAEDDLGIF</sequence>
<dbReference type="Gene3D" id="3.40.1550.20">
    <property type="entry name" value="Transcriptional regulator MraZ domain"/>
    <property type="match status" value="1"/>
</dbReference>
<accession>A0A934QX66</accession>
<dbReference type="InterPro" id="IPR020603">
    <property type="entry name" value="MraZ_dom"/>
</dbReference>
<dbReference type="RefSeq" id="WP_200349334.1">
    <property type="nucleotide sequence ID" value="NZ_BAABHZ010000010.1"/>
</dbReference>
<feature type="domain" description="SpoVT-AbrB" evidence="2">
    <location>
        <begin position="85"/>
        <end position="130"/>
    </location>
</feature>
<dbReference type="InterPro" id="IPR037914">
    <property type="entry name" value="SpoVT-AbrB_sf"/>
</dbReference>
<keyword evidence="1" id="KW-0238">DNA-binding</keyword>
<dbReference type="EMBL" id="JAENIK010000004">
    <property type="protein sequence ID" value="MBK1814368.1"/>
    <property type="molecule type" value="Genomic_DNA"/>
</dbReference>
<dbReference type="InterPro" id="IPR038619">
    <property type="entry name" value="MraZ_sf"/>
</dbReference>
<protein>
    <recommendedName>
        <fullName evidence="2">SpoVT-AbrB domain-containing protein</fullName>
    </recommendedName>
</protein>
<evidence type="ECO:0000313" key="4">
    <source>
        <dbReference type="Proteomes" id="UP000600139"/>
    </source>
</evidence>
<dbReference type="Pfam" id="PF02381">
    <property type="entry name" value="MraZ"/>
    <property type="match status" value="1"/>
</dbReference>
<name>A0A934QX66_9BACT</name>
<proteinExistence type="predicted"/>
<gene>
    <name evidence="3" type="ORF">JIN84_02010</name>
</gene>
<dbReference type="AlphaFoldDB" id="A0A934QX66"/>
<dbReference type="SUPFAM" id="SSF89447">
    <property type="entry name" value="AbrB/MazE/MraZ-like"/>
    <property type="match status" value="1"/>
</dbReference>
<dbReference type="InterPro" id="IPR007159">
    <property type="entry name" value="SpoVT-AbrB_dom"/>
</dbReference>
<evidence type="ECO:0000313" key="3">
    <source>
        <dbReference type="EMBL" id="MBK1814368.1"/>
    </source>
</evidence>
<dbReference type="GO" id="GO:0003677">
    <property type="term" value="F:DNA binding"/>
    <property type="evidence" value="ECO:0007669"/>
    <property type="project" value="UniProtKB-UniRule"/>
</dbReference>
<organism evidence="3 4">
    <name type="scientific">Luteolibacter yonseiensis</name>
    <dbReference type="NCBI Taxonomy" id="1144680"/>
    <lineage>
        <taxon>Bacteria</taxon>
        <taxon>Pseudomonadati</taxon>
        <taxon>Verrucomicrobiota</taxon>
        <taxon>Verrucomicrobiia</taxon>
        <taxon>Verrucomicrobiales</taxon>
        <taxon>Verrucomicrobiaceae</taxon>
        <taxon>Luteolibacter</taxon>
    </lineage>
</organism>
<evidence type="ECO:0000256" key="1">
    <source>
        <dbReference type="PROSITE-ProRule" id="PRU01076"/>
    </source>
</evidence>
<dbReference type="Proteomes" id="UP000600139">
    <property type="component" value="Unassembled WGS sequence"/>
</dbReference>
<comment type="caution">
    <text evidence="3">The sequence shown here is derived from an EMBL/GenBank/DDBJ whole genome shotgun (WGS) entry which is preliminary data.</text>
</comment>